<dbReference type="SFLD" id="SFLDS00019">
    <property type="entry name" value="Glutathione_Transferase_(cytos"/>
    <property type="match status" value="1"/>
</dbReference>
<sequence length="209" mass="23562">MSSLSNLKPIKIWGKGGPNPPKVAMIASELGIPHEIVDIQFSELKKPDFLAINPNGRMPAIQDPNTDLTLWESGAIVEYLIEKYDTERKLSFEPGTNEAYHAKQWLFFPDHGPGPLLRTGRLEIIRVTTVLEGELARQQEAHGNKEGFSGPWLVGNKLSYADFAFYPWQWAAQRVLGDDGEYKIADFPLVKAWLEKLNARESVKYALPE</sequence>
<dbReference type="AlphaFoldDB" id="Q2HFW7"/>
<dbReference type="PROSITE" id="PS50404">
    <property type="entry name" value="GST_NTER"/>
    <property type="match status" value="1"/>
</dbReference>
<dbReference type="InterPro" id="IPR040079">
    <property type="entry name" value="Glutathione_S-Trfase"/>
</dbReference>
<evidence type="ECO:0000313" key="6">
    <source>
        <dbReference type="Proteomes" id="UP000001056"/>
    </source>
</evidence>
<dbReference type="InterPro" id="IPR004045">
    <property type="entry name" value="Glutathione_S-Trfase_N"/>
</dbReference>
<dbReference type="PROSITE" id="PS50405">
    <property type="entry name" value="GST_CTER"/>
    <property type="match status" value="1"/>
</dbReference>
<dbReference type="Proteomes" id="UP000001056">
    <property type="component" value="Unassembled WGS sequence"/>
</dbReference>
<keyword evidence="6" id="KW-1185">Reference proteome</keyword>
<evidence type="ECO:0000256" key="1">
    <source>
        <dbReference type="ARBA" id="ARBA00007409"/>
    </source>
</evidence>
<dbReference type="HOGENOM" id="CLU_011226_14_2_1"/>
<dbReference type="STRING" id="306901.Q2HFW7"/>
<accession>Q2HFW7</accession>
<dbReference type="eggNOG" id="KOG0867">
    <property type="taxonomic scope" value="Eukaryota"/>
</dbReference>
<organism evidence="5 6">
    <name type="scientific">Chaetomium globosum (strain ATCC 6205 / CBS 148.51 / DSM 1962 / NBRC 6347 / NRRL 1970)</name>
    <name type="common">Soil fungus</name>
    <dbReference type="NCBI Taxonomy" id="306901"/>
    <lineage>
        <taxon>Eukaryota</taxon>
        <taxon>Fungi</taxon>
        <taxon>Dikarya</taxon>
        <taxon>Ascomycota</taxon>
        <taxon>Pezizomycotina</taxon>
        <taxon>Sordariomycetes</taxon>
        <taxon>Sordariomycetidae</taxon>
        <taxon>Sordariales</taxon>
        <taxon>Chaetomiaceae</taxon>
        <taxon>Chaetomium</taxon>
    </lineage>
</organism>
<feature type="domain" description="GST N-terminal" evidence="3">
    <location>
        <begin position="7"/>
        <end position="88"/>
    </location>
</feature>
<evidence type="ECO:0000259" key="4">
    <source>
        <dbReference type="PROSITE" id="PS50405"/>
    </source>
</evidence>
<dbReference type="SFLD" id="SFLDG00358">
    <property type="entry name" value="Main_(cytGST)"/>
    <property type="match status" value="1"/>
</dbReference>
<dbReference type="PANTHER" id="PTHR44051:SF23">
    <property type="entry name" value="GLUTATHIONE S-TRANSFERASE-LIKE PROTEIN TPCF"/>
    <property type="match status" value="1"/>
</dbReference>
<dbReference type="FunCoup" id="Q2HFW7">
    <property type="interactions" value="593"/>
</dbReference>
<comment type="similarity">
    <text evidence="1 2">Belongs to the GST superfamily.</text>
</comment>
<dbReference type="InterPro" id="IPR004046">
    <property type="entry name" value="GST_C"/>
</dbReference>
<reference evidence="6" key="1">
    <citation type="journal article" date="2015" name="Genome Announc.">
        <title>Draft genome sequence of the cellulolytic fungus Chaetomium globosum.</title>
        <authorList>
            <person name="Cuomo C.A."/>
            <person name="Untereiner W.A."/>
            <person name="Ma L.-J."/>
            <person name="Grabherr M."/>
            <person name="Birren B.W."/>
        </authorList>
    </citation>
    <scope>NUCLEOTIDE SEQUENCE [LARGE SCALE GENOMIC DNA]</scope>
    <source>
        <strain evidence="6">ATCC 6205 / CBS 148.51 / DSM 1962 / NBRC 6347 / NRRL 1970</strain>
    </source>
</reference>
<dbReference type="CDD" id="cd03048">
    <property type="entry name" value="GST_N_Ure2p_like"/>
    <property type="match status" value="1"/>
</dbReference>
<dbReference type="InterPro" id="IPR010987">
    <property type="entry name" value="Glutathione-S-Trfase_C-like"/>
</dbReference>
<dbReference type="Gene3D" id="1.20.1050.130">
    <property type="match status" value="1"/>
</dbReference>
<evidence type="ECO:0008006" key="7">
    <source>
        <dbReference type="Google" id="ProtNLM"/>
    </source>
</evidence>
<dbReference type="GeneID" id="4386686"/>
<dbReference type="SUPFAM" id="SSF52833">
    <property type="entry name" value="Thioredoxin-like"/>
    <property type="match status" value="1"/>
</dbReference>
<evidence type="ECO:0000259" key="3">
    <source>
        <dbReference type="PROSITE" id="PS50404"/>
    </source>
</evidence>
<dbReference type="Pfam" id="PF00043">
    <property type="entry name" value="GST_C"/>
    <property type="match status" value="1"/>
</dbReference>
<dbReference type="OrthoDB" id="422574at2759"/>
<protein>
    <recommendedName>
        <fullName evidence="7">Glutathione S-transferase</fullName>
    </recommendedName>
</protein>
<dbReference type="RefSeq" id="XP_001220108.1">
    <property type="nucleotide sequence ID" value="XM_001220107.1"/>
</dbReference>
<evidence type="ECO:0000256" key="2">
    <source>
        <dbReference type="RuleBase" id="RU003494"/>
    </source>
</evidence>
<dbReference type="VEuPathDB" id="FungiDB:CHGG_00887"/>
<dbReference type="InterPro" id="IPR036249">
    <property type="entry name" value="Thioredoxin-like_sf"/>
</dbReference>
<dbReference type="InParanoid" id="Q2HFW7"/>
<gene>
    <name evidence="5" type="ORF">CHGG_00887</name>
</gene>
<dbReference type="InterPro" id="IPR036282">
    <property type="entry name" value="Glutathione-S-Trfase_C_sf"/>
</dbReference>
<name>Q2HFW7_CHAGB</name>
<proteinExistence type="inferred from homology"/>
<dbReference type="OMA" id="IATFGWT"/>
<dbReference type="PANTHER" id="PTHR44051">
    <property type="entry name" value="GLUTATHIONE S-TRANSFERASE-RELATED"/>
    <property type="match status" value="1"/>
</dbReference>
<dbReference type="SUPFAM" id="SSF47616">
    <property type="entry name" value="GST C-terminal domain-like"/>
    <property type="match status" value="1"/>
</dbReference>
<dbReference type="EMBL" id="CH408029">
    <property type="protein sequence ID" value="EAQ92652.1"/>
    <property type="molecule type" value="Genomic_DNA"/>
</dbReference>
<evidence type="ECO:0000313" key="5">
    <source>
        <dbReference type="EMBL" id="EAQ92652.1"/>
    </source>
</evidence>
<dbReference type="Pfam" id="PF02798">
    <property type="entry name" value="GST_N"/>
    <property type="match status" value="1"/>
</dbReference>
<feature type="domain" description="GST C-terminal" evidence="4">
    <location>
        <begin position="79"/>
        <end position="209"/>
    </location>
</feature>